<evidence type="ECO:0000313" key="3">
    <source>
        <dbReference type="Proteomes" id="UP001055439"/>
    </source>
</evidence>
<proteinExistence type="predicted"/>
<dbReference type="EMBL" id="CP097503">
    <property type="protein sequence ID" value="URD80895.1"/>
    <property type="molecule type" value="Genomic_DNA"/>
</dbReference>
<feature type="non-terminal residue" evidence="2">
    <location>
        <position position="1"/>
    </location>
</feature>
<organism evidence="2 3">
    <name type="scientific">Musa troglodytarum</name>
    <name type="common">fe'i banana</name>
    <dbReference type="NCBI Taxonomy" id="320322"/>
    <lineage>
        <taxon>Eukaryota</taxon>
        <taxon>Viridiplantae</taxon>
        <taxon>Streptophyta</taxon>
        <taxon>Embryophyta</taxon>
        <taxon>Tracheophyta</taxon>
        <taxon>Spermatophyta</taxon>
        <taxon>Magnoliopsida</taxon>
        <taxon>Liliopsida</taxon>
        <taxon>Zingiberales</taxon>
        <taxon>Musaceae</taxon>
        <taxon>Musa</taxon>
    </lineage>
</organism>
<dbReference type="GO" id="GO:0005794">
    <property type="term" value="C:Golgi apparatus"/>
    <property type="evidence" value="ECO:0007669"/>
    <property type="project" value="TreeGrafter"/>
</dbReference>
<evidence type="ECO:0000256" key="1">
    <source>
        <dbReference type="SAM" id="MobiDB-lite"/>
    </source>
</evidence>
<dbReference type="Proteomes" id="UP001055439">
    <property type="component" value="Chromosome 10"/>
</dbReference>
<name>A0A9E7JH30_9LILI</name>
<evidence type="ECO:0000313" key="2">
    <source>
        <dbReference type="EMBL" id="URD80895.1"/>
    </source>
</evidence>
<dbReference type="GO" id="GO:0006888">
    <property type="term" value="P:endoplasmic reticulum to Golgi vesicle-mediated transport"/>
    <property type="evidence" value="ECO:0007669"/>
    <property type="project" value="TreeGrafter"/>
</dbReference>
<dbReference type="PANTHER" id="PTHR45806:SF1">
    <property type="entry name" value="SYNAPTOBREVIN HOMOLOG YKT6"/>
    <property type="match status" value="1"/>
</dbReference>
<reference evidence="2" key="1">
    <citation type="submission" date="2022-05" db="EMBL/GenBank/DDBJ databases">
        <title>The Musa troglodytarum L. genome provides insights into the mechanism of non-climacteric behaviour and enrichment of carotenoids.</title>
        <authorList>
            <person name="Wang J."/>
        </authorList>
    </citation>
    <scope>NUCLEOTIDE SEQUENCE</scope>
    <source>
        <tissue evidence="2">Leaf</tissue>
    </source>
</reference>
<feature type="region of interest" description="Disordered" evidence="1">
    <location>
        <begin position="1"/>
        <end position="29"/>
    </location>
</feature>
<sequence length="95" mass="10456">VPRKLSSSSLRSAAQRCRSPPSSSSEAADPVVLADATDVSHLRYLIKATARKVIPFVARTAAKRQSDPAEADKLFKIQRDLDQTKIISKSCRQVY</sequence>
<dbReference type="OrthoDB" id="27923at2759"/>
<accession>A0A9E7JH30</accession>
<dbReference type="GO" id="GO:0005484">
    <property type="term" value="F:SNAP receptor activity"/>
    <property type="evidence" value="ECO:0007669"/>
    <property type="project" value="TreeGrafter"/>
</dbReference>
<dbReference type="AlphaFoldDB" id="A0A9E7JH30"/>
<gene>
    <name evidence="2" type="ORF">MUK42_00025</name>
</gene>
<keyword evidence="3" id="KW-1185">Reference proteome</keyword>
<protein>
    <submittedName>
        <fullName evidence="2">VAMP-like protein</fullName>
    </submittedName>
</protein>
<dbReference type="PANTHER" id="PTHR45806">
    <property type="entry name" value="SYNAPTOBREVIN HOMOLOG YKT6"/>
    <property type="match status" value="1"/>
</dbReference>